<feature type="region of interest" description="Disordered" evidence="1">
    <location>
        <begin position="53"/>
        <end position="81"/>
    </location>
</feature>
<gene>
    <name evidence="2" type="ORF">A4A49_25944</name>
</gene>
<keyword evidence="3" id="KW-1185">Reference proteome</keyword>
<sequence>MADNSNVMEVLKRISLDMSSFTARQDLLEAHQEQSNKNQEEALSELREVLNDVIHGKRPEREKSVTQGGGELYSPNDRPFDFGDLASPSSTVANTSTIPMNLPTVSSVIPSTQTMTTSLTTSAPQVPMNPSPSLYTQNPEPLSFNLLLFKLWDYKHSKIPFPEQQYP</sequence>
<feature type="compositionally biased region" description="Basic and acidic residues" evidence="1">
    <location>
        <begin position="53"/>
        <end position="64"/>
    </location>
</feature>
<protein>
    <submittedName>
        <fullName evidence="2">Uncharacterized protein</fullName>
    </submittedName>
</protein>
<evidence type="ECO:0000313" key="2">
    <source>
        <dbReference type="EMBL" id="OIS95810.1"/>
    </source>
</evidence>
<dbReference type="Gramene" id="OIS95810">
    <property type="protein sequence ID" value="OIS95810"/>
    <property type="gene ID" value="A4A49_25944"/>
</dbReference>
<dbReference type="AlphaFoldDB" id="A0A1J6IA41"/>
<organism evidence="2 3">
    <name type="scientific">Nicotiana attenuata</name>
    <name type="common">Coyote tobacco</name>
    <dbReference type="NCBI Taxonomy" id="49451"/>
    <lineage>
        <taxon>Eukaryota</taxon>
        <taxon>Viridiplantae</taxon>
        <taxon>Streptophyta</taxon>
        <taxon>Embryophyta</taxon>
        <taxon>Tracheophyta</taxon>
        <taxon>Spermatophyta</taxon>
        <taxon>Magnoliopsida</taxon>
        <taxon>eudicotyledons</taxon>
        <taxon>Gunneridae</taxon>
        <taxon>Pentapetalae</taxon>
        <taxon>asterids</taxon>
        <taxon>lamiids</taxon>
        <taxon>Solanales</taxon>
        <taxon>Solanaceae</taxon>
        <taxon>Nicotianoideae</taxon>
        <taxon>Nicotianeae</taxon>
        <taxon>Nicotiana</taxon>
    </lineage>
</organism>
<accession>A0A1J6IA41</accession>
<evidence type="ECO:0000313" key="3">
    <source>
        <dbReference type="Proteomes" id="UP000187609"/>
    </source>
</evidence>
<name>A0A1J6IA41_NICAT</name>
<dbReference type="EMBL" id="MJEQ01037194">
    <property type="protein sequence ID" value="OIS95810.1"/>
    <property type="molecule type" value="Genomic_DNA"/>
</dbReference>
<proteinExistence type="predicted"/>
<reference evidence="2" key="1">
    <citation type="submission" date="2016-11" db="EMBL/GenBank/DDBJ databases">
        <title>The genome of Nicotiana attenuata.</title>
        <authorList>
            <person name="Xu S."/>
            <person name="Brockmoeller T."/>
            <person name="Gaquerel E."/>
            <person name="Navarro A."/>
            <person name="Kuhl H."/>
            <person name="Gase K."/>
            <person name="Ling Z."/>
            <person name="Zhou W."/>
            <person name="Kreitzer C."/>
            <person name="Stanke M."/>
            <person name="Tang H."/>
            <person name="Lyons E."/>
            <person name="Pandey P."/>
            <person name="Pandey S.P."/>
            <person name="Timmermann B."/>
            <person name="Baldwin I.T."/>
        </authorList>
    </citation>
    <scope>NUCLEOTIDE SEQUENCE [LARGE SCALE GENOMIC DNA]</scope>
    <source>
        <strain evidence="2">UT</strain>
    </source>
</reference>
<evidence type="ECO:0000256" key="1">
    <source>
        <dbReference type="SAM" id="MobiDB-lite"/>
    </source>
</evidence>
<comment type="caution">
    <text evidence="2">The sequence shown here is derived from an EMBL/GenBank/DDBJ whole genome shotgun (WGS) entry which is preliminary data.</text>
</comment>
<dbReference type="SMR" id="A0A1J6IA41"/>
<dbReference type="Proteomes" id="UP000187609">
    <property type="component" value="Unassembled WGS sequence"/>
</dbReference>